<dbReference type="RefSeq" id="WP_264603006.1">
    <property type="nucleotide sequence ID" value="NZ_JAOQNS010000012.1"/>
</dbReference>
<keyword evidence="2" id="KW-1185">Reference proteome</keyword>
<reference evidence="2" key="1">
    <citation type="submission" date="2023-07" db="EMBL/GenBank/DDBJ databases">
        <title>Genome sequencing of Purple Non-Sulfur Bacteria from various extreme environments.</title>
        <authorList>
            <person name="Mayer M."/>
        </authorList>
    </citation>
    <scope>NUCLEOTIDE SEQUENCE [LARGE SCALE GENOMIC DNA]</scope>
    <source>
        <strain evidence="2">DSM 17935</strain>
    </source>
</reference>
<name>A0ABT3HGA0_9HYPH</name>
<sequence>MAWEKQQLDEIAKAGDFRIAPFRKDGETLGTPTYIWFVTVGGSLYVRPYNGRKSRWYKAAMEQKAGAIKVDGTTLDVAFAPADAALNDKIDAAYRAKYPDSRYLPPMISERTRAATVEVLPRDTER</sequence>
<dbReference type="InterPro" id="IPR016888">
    <property type="entry name" value="UCP028498"/>
</dbReference>
<dbReference type="Proteomes" id="UP001209755">
    <property type="component" value="Unassembled WGS sequence"/>
</dbReference>
<evidence type="ECO:0000313" key="1">
    <source>
        <dbReference type="EMBL" id="MCW2309426.1"/>
    </source>
</evidence>
<proteinExistence type="predicted"/>
<organism evidence="1 2">
    <name type="scientific">Rhodobium gokarnense</name>
    <dbReference type="NCBI Taxonomy" id="364296"/>
    <lineage>
        <taxon>Bacteria</taxon>
        <taxon>Pseudomonadati</taxon>
        <taxon>Pseudomonadota</taxon>
        <taxon>Alphaproteobacteria</taxon>
        <taxon>Hyphomicrobiales</taxon>
        <taxon>Rhodobiaceae</taxon>
        <taxon>Rhodobium</taxon>
    </lineage>
</organism>
<gene>
    <name evidence="1" type="ORF">M2319_003780</name>
</gene>
<dbReference type="PIRSF" id="PIRSF028498">
    <property type="entry name" value="UCP028498"/>
    <property type="match status" value="1"/>
</dbReference>
<dbReference type="EMBL" id="JAOQNS010000012">
    <property type="protein sequence ID" value="MCW2309426.1"/>
    <property type="molecule type" value="Genomic_DNA"/>
</dbReference>
<comment type="caution">
    <text evidence="1">The sequence shown here is derived from an EMBL/GenBank/DDBJ whole genome shotgun (WGS) entry which is preliminary data.</text>
</comment>
<evidence type="ECO:0008006" key="3">
    <source>
        <dbReference type="Google" id="ProtNLM"/>
    </source>
</evidence>
<dbReference type="Pfam" id="PF10012">
    <property type="entry name" value="DUF2255"/>
    <property type="match status" value="1"/>
</dbReference>
<accession>A0ABT3HGA0</accession>
<protein>
    <recommendedName>
        <fullName evidence="3">DUF2255 family protein</fullName>
    </recommendedName>
</protein>
<evidence type="ECO:0000313" key="2">
    <source>
        <dbReference type="Proteomes" id="UP001209755"/>
    </source>
</evidence>